<protein>
    <submittedName>
        <fullName evidence="2">Mlr5487 protein</fullName>
    </submittedName>
</protein>
<gene>
    <name evidence="2" type="ordered locus">mlr5487</name>
</gene>
<evidence type="ECO:0000313" key="2">
    <source>
        <dbReference type="EMBL" id="BAB51930.1"/>
    </source>
</evidence>
<proteinExistence type="predicted"/>
<feature type="region of interest" description="Disordered" evidence="1">
    <location>
        <begin position="113"/>
        <end position="161"/>
    </location>
</feature>
<feature type="compositionally biased region" description="Basic and acidic residues" evidence="1">
    <location>
        <begin position="121"/>
        <end position="134"/>
    </location>
</feature>
<evidence type="ECO:0000256" key="1">
    <source>
        <dbReference type="SAM" id="MobiDB-lite"/>
    </source>
</evidence>
<dbReference type="AlphaFoldDB" id="Q98BP2"/>
<dbReference type="Proteomes" id="UP000000552">
    <property type="component" value="Chromosome"/>
</dbReference>
<dbReference type="EMBL" id="BA000012">
    <property type="protein sequence ID" value="BAB51930.1"/>
    <property type="molecule type" value="Genomic_DNA"/>
</dbReference>
<dbReference type="eggNOG" id="ENOG5032ICJ">
    <property type="taxonomic scope" value="Bacteria"/>
</dbReference>
<reference evidence="2 3" key="1">
    <citation type="journal article" date="2000" name="DNA Res.">
        <title>Complete genome structure of the nitrogen-fixing symbiotic bacterium Mesorhizobium loti.</title>
        <authorList>
            <person name="Kaneko T."/>
            <person name="Nakamura Y."/>
            <person name="Sato S."/>
            <person name="Asamizu E."/>
            <person name="Kato T."/>
            <person name="Sasamoto S."/>
            <person name="Watanabe A."/>
            <person name="Idesawa K."/>
            <person name="Ishikawa A."/>
            <person name="Kawashima K."/>
            <person name="Kimura T."/>
            <person name="Kishida Y."/>
            <person name="Kiyokawa C."/>
            <person name="Kohara M."/>
            <person name="Matsumoto M."/>
            <person name="Matsuno A."/>
            <person name="Mochizuki Y."/>
            <person name="Nakayama S."/>
            <person name="Nakazaki N."/>
            <person name="Shimpo S."/>
            <person name="Sugimoto M."/>
            <person name="Takeuchi C."/>
            <person name="Yamada M."/>
            <person name="Tabata S."/>
        </authorList>
    </citation>
    <scope>NUCLEOTIDE SEQUENCE [LARGE SCALE GENOMIC DNA]</scope>
    <source>
        <strain evidence="3">LMG 29417 / CECT 9101 / MAFF 303099</strain>
    </source>
</reference>
<evidence type="ECO:0000313" key="3">
    <source>
        <dbReference type="Proteomes" id="UP000000552"/>
    </source>
</evidence>
<accession>Q98BP2</accession>
<dbReference type="HOGENOM" id="CLU_139167_0_0_5"/>
<dbReference type="KEGG" id="mlo:mlr5487"/>
<organism evidence="2 3">
    <name type="scientific">Mesorhizobium japonicum (strain LMG 29417 / CECT 9101 / MAFF 303099)</name>
    <name type="common">Mesorhizobium loti (strain MAFF 303099)</name>
    <dbReference type="NCBI Taxonomy" id="266835"/>
    <lineage>
        <taxon>Bacteria</taxon>
        <taxon>Pseudomonadati</taxon>
        <taxon>Pseudomonadota</taxon>
        <taxon>Alphaproteobacteria</taxon>
        <taxon>Hyphomicrobiales</taxon>
        <taxon>Phyllobacteriaceae</taxon>
        <taxon>Mesorhizobium</taxon>
    </lineage>
</organism>
<feature type="compositionally biased region" description="Basic and acidic residues" evidence="1">
    <location>
        <begin position="142"/>
        <end position="155"/>
    </location>
</feature>
<name>Q98BP2_RHILO</name>
<sequence>MQDHRAVVLPRLGVAAKKSDLRARLIFAIWSHQGGIPGGAYRMRWNMMILASCLATAGCVGNSMSERQDANIESSLQYDTVPCDQLLAQRNGLAQQYNLPVTVKPTFSNPAMGFGPFTPDMRSKAKRDSDKASGEIDAMNRSLERRDCGKPDKQKKFALPS</sequence>